<comment type="caution">
    <text evidence="1">The sequence shown here is derived from an EMBL/GenBank/DDBJ whole genome shotgun (WGS) entry which is preliminary data.</text>
</comment>
<protein>
    <recommendedName>
        <fullName evidence="3">Glycosyl transferase</fullName>
    </recommendedName>
</protein>
<dbReference type="Proteomes" id="UP000434582">
    <property type="component" value="Unassembled WGS sequence"/>
</dbReference>
<organism evidence="1 2">
    <name type="scientific">Roseospira navarrensis</name>
    <dbReference type="NCBI Taxonomy" id="140058"/>
    <lineage>
        <taxon>Bacteria</taxon>
        <taxon>Pseudomonadati</taxon>
        <taxon>Pseudomonadota</taxon>
        <taxon>Alphaproteobacteria</taxon>
        <taxon>Rhodospirillales</taxon>
        <taxon>Rhodospirillaceae</taxon>
        <taxon>Roseospira</taxon>
    </lineage>
</organism>
<accession>A0A7X2D2X6</accession>
<dbReference type="EMBL" id="WIVE01000025">
    <property type="protein sequence ID" value="MQX36729.1"/>
    <property type="molecule type" value="Genomic_DNA"/>
</dbReference>
<evidence type="ECO:0000313" key="2">
    <source>
        <dbReference type="Proteomes" id="UP000434582"/>
    </source>
</evidence>
<dbReference type="OrthoDB" id="7157498at2"/>
<keyword evidence="2" id="KW-1185">Reference proteome</keyword>
<dbReference type="RefSeq" id="WP_153343493.1">
    <property type="nucleotide sequence ID" value="NZ_WIVE01000025.1"/>
</dbReference>
<name>A0A7X2D2X6_9PROT</name>
<gene>
    <name evidence="1" type="ORF">GHC57_09395</name>
</gene>
<evidence type="ECO:0008006" key="3">
    <source>
        <dbReference type="Google" id="ProtNLM"/>
    </source>
</evidence>
<dbReference type="InterPro" id="IPR029044">
    <property type="entry name" value="Nucleotide-diphossugar_trans"/>
</dbReference>
<dbReference type="SUPFAM" id="SSF53448">
    <property type="entry name" value="Nucleotide-diphospho-sugar transferases"/>
    <property type="match status" value="1"/>
</dbReference>
<reference evidence="1 2" key="1">
    <citation type="submission" date="2019-10" db="EMBL/GenBank/DDBJ databases">
        <title>Draft whole-genome sequence of the purple nonsulfur photosynthetic bacterium Roseospira navarrensis DSM 15114.</title>
        <authorList>
            <person name="Kyndt J.A."/>
            <person name="Meyer T.E."/>
        </authorList>
    </citation>
    <scope>NUCLEOTIDE SEQUENCE [LARGE SCALE GENOMIC DNA]</scope>
    <source>
        <strain evidence="1 2">DSM 15114</strain>
    </source>
</reference>
<dbReference type="AlphaFoldDB" id="A0A7X2D2X6"/>
<proteinExistence type="predicted"/>
<evidence type="ECO:0000313" key="1">
    <source>
        <dbReference type="EMBL" id="MQX36729.1"/>
    </source>
</evidence>
<sequence>MPHADPAAPSESATVAAARRGRVTIVTGADDGYAPLAAELIASVRAHRALDGIDLSLISTGMSPAVLERMRPTVENVADGSWNIDAAGRRAGDRHWLMARVNKLYTRDYFPGYDTYIWIDADAWVCDPTAIDWLLAGVARSGLAVGYDDMPTSPIGVDIRSHLGGWFLGRTYCMKHARRAGLSATETRRLARVRPFNNGVFALAGDSPHWPVIQANMSRLVRKGRIFGSNQMAIVMAVHLDGLPVSIMPHACNYLDVPRVCAETGAFVEAEIPHHRVGVLHLASRDAMRADPAVEMDLLDTEGRTVRRSLRFRPDYLAQG</sequence>
<dbReference type="Gene3D" id="3.90.550.10">
    <property type="entry name" value="Spore Coat Polysaccharide Biosynthesis Protein SpsA, Chain A"/>
    <property type="match status" value="1"/>
</dbReference>